<proteinExistence type="predicted"/>
<name>A0A4Q7AYN0_9GAMM</name>
<feature type="domain" description="HTH tetR-type" evidence="7">
    <location>
        <begin position="14"/>
        <end position="74"/>
    </location>
</feature>
<dbReference type="EMBL" id="SGSU01000006">
    <property type="protein sequence ID" value="RZG67759.1"/>
    <property type="molecule type" value="Genomic_DNA"/>
</dbReference>
<dbReference type="GO" id="GO:0045892">
    <property type="term" value="P:negative regulation of DNA-templated transcription"/>
    <property type="evidence" value="ECO:0007669"/>
    <property type="project" value="InterPro"/>
</dbReference>
<dbReference type="Gene3D" id="1.10.357.10">
    <property type="entry name" value="Tetracycline Repressor, domain 2"/>
    <property type="match status" value="1"/>
</dbReference>
<evidence type="ECO:0000313" key="8">
    <source>
        <dbReference type="EMBL" id="RZG67759.1"/>
    </source>
</evidence>
<dbReference type="SUPFAM" id="SSF46689">
    <property type="entry name" value="Homeodomain-like"/>
    <property type="match status" value="1"/>
</dbReference>
<dbReference type="GO" id="GO:0046677">
    <property type="term" value="P:response to antibiotic"/>
    <property type="evidence" value="ECO:0007669"/>
    <property type="project" value="InterPro"/>
</dbReference>
<accession>A0A4Q7AYN0</accession>
<evidence type="ECO:0000256" key="6">
    <source>
        <dbReference type="PROSITE-ProRule" id="PRU00335"/>
    </source>
</evidence>
<dbReference type="InterPro" id="IPR009057">
    <property type="entry name" value="Homeodomain-like_sf"/>
</dbReference>
<dbReference type="InterPro" id="IPR003012">
    <property type="entry name" value="Tet_transcr_reg_TetR"/>
</dbReference>
<sequence length="206" mass="23598">MSNPDENKLKNKIKLTKESIIESAMALIEEHGIDRFSLRKLAQKLNCEAMSIYYHVKNKEQIFAEIVDSLILKIEFNQSIDGAKAQLKDIAYQWRRLSQQYPNIFLILAVHPLDSEIGQNFMHHILLILQQTNLSAKQASHFLRVLNYYLIGAGVDEAKGYHHAAQKQPPNSDDLLLNSAMAFWTVADQDQIFELGLDILLSYMPD</sequence>
<feature type="DNA-binding region" description="H-T-H motif" evidence="6">
    <location>
        <begin position="37"/>
        <end position="56"/>
    </location>
</feature>
<evidence type="ECO:0000256" key="5">
    <source>
        <dbReference type="ARBA" id="ARBA00023163"/>
    </source>
</evidence>
<dbReference type="GO" id="GO:0000976">
    <property type="term" value="F:transcription cis-regulatory region binding"/>
    <property type="evidence" value="ECO:0007669"/>
    <property type="project" value="TreeGrafter"/>
</dbReference>
<comment type="function">
    <text evidence="1">TetR is the repressor of the tetracycline resistance element; its N-terminal region forms a helix-turn-helix structure and binds DNA. Binding of tetracycline to TetR reduces the repressor affinity for the tetracycline resistance gene (tetA) promoter operator sites.</text>
</comment>
<evidence type="ECO:0000256" key="2">
    <source>
        <dbReference type="ARBA" id="ARBA00022491"/>
    </source>
</evidence>
<evidence type="ECO:0000259" key="7">
    <source>
        <dbReference type="PROSITE" id="PS50977"/>
    </source>
</evidence>
<evidence type="ECO:0000313" key="9">
    <source>
        <dbReference type="Proteomes" id="UP000293483"/>
    </source>
</evidence>
<comment type="caution">
    <text evidence="8">The sequence shown here is derived from an EMBL/GenBank/DDBJ whole genome shotgun (WGS) entry which is preliminary data.</text>
</comment>
<dbReference type="PRINTS" id="PR00455">
    <property type="entry name" value="HTHTETR"/>
</dbReference>
<dbReference type="PROSITE" id="PS50977">
    <property type="entry name" value="HTH_TETR_2"/>
    <property type="match status" value="1"/>
</dbReference>
<protein>
    <submittedName>
        <fullName evidence="8">TetR family transcriptional regulator</fullName>
    </submittedName>
</protein>
<dbReference type="InterPro" id="IPR001647">
    <property type="entry name" value="HTH_TetR"/>
</dbReference>
<dbReference type="InterPro" id="IPR004111">
    <property type="entry name" value="Repressor_TetR_C"/>
</dbReference>
<keyword evidence="3" id="KW-0805">Transcription regulation</keyword>
<evidence type="ECO:0000256" key="4">
    <source>
        <dbReference type="ARBA" id="ARBA00023125"/>
    </source>
</evidence>
<gene>
    <name evidence="8" type="ORF">EXE25_07310</name>
</gene>
<dbReference type="Pfam" id="PF02909">
    <property type="entry name" value="TetR_C_1"/>
    <property type="match status" value="1"/>
</dbReference>
<dbReference type="PRINTS" id="PR00400">
    <property type="entry name" value="TETREPRESSOR"/>
</dbReference>
<keyword evidence="4 6" id="KW-0238">DNA-binding</keyword>
<evidence type="ECO:0000256" key="1">
    <source>
        <dbReference type="ARBA" id="ARBA00002856"/>
    </source>
</evidence>
<dbReference type="RefSeq" id="WP_130145071.1">
    <property type="nucleotide sequence ID" value="NZ_SGSU01000006.1"/>
</dbReference>
<dbReference type="AlphaFoldDB" id="A0A4Q7AYN0"/>
<dbReference type="GO" id="GO:0003700">
    <property type="term" value="F:DNA-binding transcription factor activity"/>
    <property type="evidence" value="ECO:0007669"/>
    <property type="project" value="TreeGrafter"/>
</dbReference>
<dbReference type="InterPro" id="IPR036271">
    <property type="entry name" value="Tet_transcr_reg_TetR-rel_C_sf"/>
</dbReference>
<dbReference type="PANTHER" id="PTHR30055">
    <property type="entry name" value="HTH-TYPE TRANSCRIPTIONAL REGULATOR RUTR"/>
    <property type="match status" value="1"/>
</dbReference>
<evidence type="ECO:0000256" key="3">
    <source>
        <dbReference type="ARBA" id="ARBA00023015"/>
    </source>
</evidence>
<keyword evidence="2" id="KW-0678">Repressor</keyword>
<dbReference type="Proteomes" id="UP000293483">
    <property type="component" value="Unassembled WGS sequence"/>
</dbReference>
<dbReference type="Pfam" id="PF00440">
    <property type="entry name" value="TetR_N"/>
    <property type="match status" value="1"/>
</dbReference>
<dbReference type="SUPFAM" id="SSF48498">
    <property type="entry name" value="Tetracyclin repressor-like, C-terminal domain"/>
    <property type="match status" value="1"/>
</dbReference>
<dbReference type="InterPro" id="IPR050109">
    <property type="entry name" value="HTH-type_TetR-like_transc_reg"/>
</dbReference>
<reference evidence="8 9" key="1">
    <citation type="submission" date="2019-02" db="EMBL/GenBank/DDBJ databases">
        <title>The Batch Genome Submission of Acinetobacter spp. strains.</title>
        <authorList>
            <person name="Qin J."/>
            <person name="Hu Y."/>
            <person name="Ye H."/>
            <person name="Wei L."/>
            <person name="Feng Y."/>
            <person name="Zong Z."/>
        </authorList>
    </citation>
    <scope>NUCLEOTIDE SEQUENCE [LARGE SCALE GENOMIC DNA]</scope>
    <source>
        <strain evidence="8 9">WCHABo060081</strain>
    </source>
</reference>
<dbReference type="PANTHER" id="PTHR30055:SF151">
    <property type="entry name" value="TRANSCRIPTIONAL REGULATORY PROTEIN"/>
    <property type="match status" value="1"/>
</dbReference>
<organism evidence="8 9">
    <name type="scientific">Acinetobacter bouvetii</name>
    <dbReference type="NCBI Taxonomy" id="202951"/>
    <lineage>
        <taxon>Bacteria</taxon>
        <taxon>Pseudomonadati</taxon>
        <taxon>Pseudomonadota</taxon>
        <taxon>Gammaproteobacteria</taxon>
        <taxon>Moraxellales</taxon>
        <taxon>Moraxellaceae</taxon>
        <taxon>Acinetobacter</taxon>
    </lineage>
</organism>
<keyword evidence="5" id="KW-0804">Transcription</keyword>